<protein>
    <submittedName>
        <fullName evidence="1">Uncharacterized protein</fullName>
    </submittedName>
</protein>
<evidence type="ECO:0000313" key="1">
    <source>
        <dbReference type="EMBL" id="KKK89509.1"/>
    </source>
</evidence>
<comment type="caution">
    <text evidence="1">The sequence shown here is derived from an EMBL/GenBank/DDBJ whole genome shotgun (WGS) entry which is preliminary data.</text>
</comment>
<reference evidence="1" key="1">
    <citation type="journal article" date="2015" name="Nature">
        <title>Complex archaea that bridge the gap between prokaryotes and eukaryotes.</title>
        <authorList>
            <person name="Spang A."/>
            <person name="Saw J.H."/>
            <person name="Jorgensen S.L."/>
            <person name="Zaremba-Niedzwiedzka K."/>
            <person name="Martijn J."/>
            <person name="Lind A.E."/>
            <person name="van Eijk R."/>
            <person name="Schleper C."/>
            <person name="Guy L."/>
            <person name="Ettema T.J."/>
        </authorList>
    </citation>
    <scope>NUCLEOTIDE SEQUENCE</scope>
</reference>
<dbReference type="EMBL" id="LAZR01049496">
    <property type="protein sequence ID" value="KKK89509.1"/>
    <property type="molecule type" value="Genomic_DNA"/>
</dbReference>
<gene>
    <name evidence="1" type="ORF">LCGC14_2732390</name>
</gene>
<organism evidence="1">
    <name type="scientific">marine sediment metagenome</name>
    <dbReference type="NCBI Taxonomy" id="412755"/>
    <lineage>
        <taxon>unclassified sequences</taxon>
        <taxon>metagenomes</taxon>
        <taxon>ecological metagenomes</taxon>
    </lineage>
</organism>
<dbReference type="AlphaFoldDB" id="A0A0F9BFU1"/>
<accession>A0A0F9BFU1</accession>
<name>A0A0F9BFU1_9ZZZZ</name>
<proteinExistence type="predicted"/>
<sequence length="315" mass="33437">MGKLGRKSTYLQALSCSPEPEEMPRRGCYFWGMVVAAGVSLLASRQQAKNAKAGLAASDRLSLAQAKALEAQEGRAAFFFAEFKNTFLPGERKLAAQAARGLDVERFTGEAVADVQQSFDKAEDIATRNLQRFGVNPKSGRFAGLNRKVELARASSEAGARTGTRRFIDDTNFQRRSAIANLGRGLPQLAVAAGRRGSTGAGQLAVNAGMRARDAGRTAEFIGRLPFDDLFSGRVTNTPTGAGATGNPNTSRNVNEFPSFQQGGLVGPEGGVVEAGEVVIPAEVVLAKGTEFFDKLKQPKGLPAQALEGDFKRIG</sequence>